<name>A0A645ILH5_9ZZZZ</name>
<sequence length="136" mass="13703">MALDEAFGAGGMTMLNSAAGVSTGNTSGPVLRIWGEASGVRNAGARRTRLNPVARLPTGSNAGSCSKMKFRNATICPVGSGALRSMNITAGAGGGNGSGMAGSARKTASRRAWKASVMPTAATMSPRRKCLDNDAL</sequence>
<evidence type="ECO:0000313" key="2">
    <source>
        <dbReference type="EMBL" id="MPN52117.1"/>
    </source>
</evidence>
<protein>
    <submittedName>
        <fullName evidence="2">Uncharacterized protein</fullName>
    </submittedName>
</protein>
<comment type="caution">
    <text evidence="2">The sequence shown here is derived from an EMBL/GenBank/DDBJ whole genome shotgun (WGS) entry which is preliminary data.</text>
</comment>
<proteinExistence type="predicted"/>
<gene>
    <name evidence="2" type="ORF">SDC9_199771</name>
</gene>
<evidence type="ECO:0000256" key="1">
    <source>
        <dbReference type="SAM" id="MobiDB-lite"/>
    </source>
</evidence>
<dbReference type="EMBL" id="VSSQ01117905">
    <property type="protein sequence ID" value="MPN52117.1"/>
    <property type="molecule type" value="Genomic_DNA"/>
</dbReference>
<feature type="region of interest" description="Disordered" evidence="1">
    <location>
        <begin position="111"/>
        <end position="136"/>
    </location>
</feature>
<dbReference type="AlphaFoldDB" id="A0A645ILH5"/>
<accession>A0A645ILH5</accession>
<organism evidence="2">
    <name type="scientific">bioreactor metagenome</name>
    <dbReference type="NCBI Taxonomy" id="1076179"/>
    <lineage>
        <taxon>unclassified sequences</taxon>
        <taxon>metagenomes</taxon>
        <taxon>ecological metagenomes</taxon>
    </lineage>
</organism>
<reference evidence="2" key="1">
    <citation type="submission" date="2019-08" db="EMBL/GenBank/DDBJ databases">
        <authorList>
            <person name="Kucharzyk K."/>
            <person name="Murdoch R.W."/>
            <person name="Higgins S."/>
            <person name="Loffler F."/>
        </authorList>
    </citation>
    <scope>NUCLEOTIDE SEQUENCE</scope>
</reference>